<dbReference type="PANTHER" id="PTHR24072">
    <property type="entry name" value="RHO FAMILY GTPASE"/>
    <property type="match status" value="1"/>
</dbReference>
<reference evidence="4 5" key="1">
    <citation type="submission" date="2024-04" db="EMBL/GenBank/DDBJ databases">
        <authorList>
            <person name="Rising A."/>
            <person name="Reimegard J."/>
            <person name="Sonavane S."/>
            <person name="Akerstrom W."/>
            <person name="Nylinder S."/>
            <person name="Hedman E."/>
            <person name="Kallberg Y."/>
        </authorList>
    </citation>
    <scope>NUCLEOTIDE SEQUENCE [LARGE SCALE GENOMIC DNA]</scope>
</reference>
<dbReference type="SUPFAM" id="SSF52540">
    <property type="entry name" value="P-loop containing nucleoside triphosphate hydrolases"/>
    <property type="match status" value="1"/>
</dbReference>
<dbReference type="PROSITE" id="PS51419">
    <property type="entry name" value="RAB"/>
    <property type="match status" value="1"/>
</dbReference>
<dbReference type="GO" id="GO:0035099">
    <property type="term" value="P:hemocyte migration"/>
    <property type="evidence" value="ECO:0007669"/>
    <property type="project" value="UniProtKB-ARBA"/>
</dbReference>
<dbReference type="SMART" id="SM00174">
    <property type="entry name" value="RHO"/>
    <property type="match status" value="1"/>
</dbReference>
<keyword evidence="2" id="KW-0342">GTP-binding</keyword>
<keyword evidence="1" id="KW-0547">Nucleotide-binding</keyword>
<dbReference type="GO" id="GO:0001667">
    <property type="term" value="P:ameboidal-type cell migration"/>
    <property type="evidence" value="ECO:0007669"/>
    <property type="project" value="UniProtKB-ARBA"/>
</dbReference>
<evidence type="ECO:0000256" key="1">
    <source>
        <dbReference type="ARBA" id="ARBA00022741"/>
    </source>
</evidence>
<comment type="caution">
    <text evidence="4">The sequence shown here is derived from an EMBL/GenBank/DDBJ whole genome shotgun (WGS) entry which is preliminary data.</text>
</comment>
<dbReference type="Pfam" id="PF00071">
    <property type="entry name" value="Ras"/>
    <property type="match status" value="1"/>
</dbReference>
<dbReference type="InterPro" id="IPR001806">
    <property type="entry name" value="Small_GTPase"/>
</dbReference>
<dbReference type="EMBL" id="CAXIEN010000233">
    <property type="protein sequence ID" value="CAL1288535.1"/>
    <property type="molecule type" value="Genomic_DNA"/>
</dbReference>
<evidence type="ECO:0000256" key="2">
    <source>
        <dbReference type="ARBA" id="ARBA00023134"/>
    </source>
</evidence>
<dbReference type="GO" id="GO:0035006">
    <property type="term" value="P:melanization defense response"/>
    <property type="evidence" value="ECO:0007669"/>
    <property type="project" value="UniProtKB-ARBA"/>
</dbReference>
<feature type="region of interest" description="Disordered" evidence="3">
    <location>
        <begin position="1"/>
        <end position="22"/>
    </location>
</feature>
<evidence type="ECO:0000313" key="4">
    <source>
        <dbReference type="EMBL" id="CAL1288535.1"/>
    </source>
</evidence>
<accession>A0AAV2AWY7</accession>
<dbReference type="AlphaFoldDB" id="A0AAV2AWY7"/>
<dbReference type="GO" id="GO:0007264">
    <property type="term" value="P:small GTPase-mediated signal transduction"/>
    <property type="evidence" value="ECO:0007669"/>
    <property type="project" value="InterPro"/>
</dbReference>
<dbReference type="InterPro" id="IPR003578">
    <property type="entry name" value="Small_GTPase_Rho"/>
</dbReference>
<dbReference type="GO" id="GO:0022412">
    <property type="term" value="P:cellular process involved in reproduction in multicellular organism"/>
    <property type="evidence" value="ECO:0007669"/>
    <property type="project" value="UniProtKB-ARBA"/>
</dbReference>
<dbReference type="InterPro" id="IPR027417">
    <property type="entry name" value="P-loop_NTPase"/>
</dbReference>
<dbReference type="GO" id="GO:0003006">
    <property type="term" value="P:developmental process involved in reproduction"/>
    <property type="evidence" value="ECO:0007669"/>
    <property type="project" value="UniProtKB-ARBA"/>
</dbReference>
<dbReference type="PROSITE" id="PS51420">
    <property type="entry name" value="RHO"/>
    <property type="match status" value="1"/>
</dbReference>
<evidence type="ECO:0000313" key="5">
    <source>
        <dbReference type="Proteomes" id="UP001497382"/>
    </source>
</evidence>
<organism evidence="4 5">
    <name type="scientific">Larinioides sclopetarius</name>
    <dbReference type="NCBI Taxonomy" id="280406"/>
    <lineage>
        <taxon>Eukaryota</taxon>
        <taxon>Metazoa</taxon>
        <taxon>Ecdysozoa</taxon>
        <taxon>Arthropoda</taxon>
        <taxon>Chelicerata</taxon>
        <taxon>Arachnida</taxon>
        <taxon>Araneae</taxon>
        <taxon>Araneomorphae</taxon>
        <taxon>Entelegynae</taxon>
        <taxon>Araneoidea</taxon>
        <taxon>Araneidae</taxon>
        <taxon>Larinioides</taxon>
    </lineage>
</organism>
<dbReference type="Gene3D" id="3.40.50.300">
    <property type="entry name" value="P-loop containing nucleotide triphosphate hydrolases"/>
    <property type="match status" value="1"/>
</dbReference>
<gene>
    <name evidence="4" type="ORF">LARSCL_LOCUS15405</name>
</gene>
<protein>
    <submittedName>
        <fullName evidence="4">Uncharacterized protein</fullName>
    </submittedName>
</protein>
<dbReference type="GO" id="GO:0003924">
    <property type="term" value="F:GTPase activity"/>
    <property type="evidence" value="ECO:0007669"/>
    <property type="project" value="InterPro"/>
</dbReference>
<sequence>MAQSVEHSPIEDPPTTATKFDPLKHFPEKQDVPPKKILFLGDPSIGKTTFIQKYCEHVVNFFRCYGYNGPSLVFTQFLTFRQLDNEKQIQIRLMDLPAGNSEECRKDQYPDVVDSIVVCFAVDNPTSFANVWKIWLPEFQKYYPDFSRFYLLGLRNDARRKILEENKTPVTSERGSQIHQKYKFRGEYMECSVEENSKQAFDMMETLISDVLECKPFPATD</sequence>
<keyword evidence="5" id="KW-1185">Reference proteome</keyword>
<dbReference type="Proteomes" id="UP001497382">
    <property type="component" value="Unassembled WGS sequence"/>
</dbReference>
<proteinExistence type="predicted"/>
<name>A0AAV2AWY7_9ARAC</name>
<evidence type="ECO:0000256" key="3">
    <source>
        <dbReference type="SAM" id="MobiDB-lite"/>
    </source>
</evidence>
<dbReference type="GO" id="GO:0005525">
    <property type="term" value="F:GTP binding"/>
    <property type="evidence" value="ECO:0007669"/>
    <property type="project" value="UniProtKB-KW"/>
</dbReference>